<organism evidence="1 2">
    <name type="scientific">Protopolystoma xenopodis</name>
    <dbReference type="NCBI Taxonomy" id="117903"/>
    <lineage>
        <taxon>Eukaryota</taxon>
        <taxon>Metazoa</taxon>
        <taxon>Spiralia</taxon>
        <taxon>Lophotrochozoa</taxon>
        <taxon>Platyhelminthes</taxon>
        <taxon>Monogenea</taxon>
        <taxon>Polyopisthocotylea</taxon>
        <taxon>Polystomatidea</taxon>
        <taxon>Polystomatidae</taxon>
        <taxon>Protopolystoma</taxon>
    </lineage>
</organism>
<dbReference type="EMBL" id="CAAALY010033391">
    <property type="protein sequence ID" value="VEL17608.1"/>
    <property type="molecule type" value="Genomic_DNA"/>
</dbReference>
<reference evidence="1" key="1">
    <citation type="submission" date="2018-11" db="EMBL/GenBank/DDBJ databases">
        <authorList>
            <consortium name="Pathogen Informatics"/>
        </authorList>
    </citation>
    <scope>NUCLEOTIDE SEQUENCE</scope>
</reference>
<gene>
    <name evidence="1" type="ORF">PXEA_LOCUS11048</name>
</gene>
<dbReference type="AlphaFoldDB" id="A0A448WQH2"/>
<name>A0A448WQH2_9PLAT</name>
<proteinExistence type="predicted"/>
<comment type="caution">
    <text evidence="1">The sequence shown here is derived from an EMBL/GenBank/DDBJ whole genome shotgun (WGS) entry which is preliminary data.</text>
</comment>
<keyword evidence="2" id="KW-1185">Reference proteome</keyword>
<evidence type="ECO:0000313" key="2">
    <source>
        <dbReference type="Proteomes" id="UP000784294"/>
    </source>
</evidence>
<evidence type="ECO:0000313" key="1">
    <source>
        <dbReference type="EMBL" id="VEL17608.1"/>
    </source>
</evidence>
<dbReference type="Proteomes" id="UP000784294">
    <property type="component" value="Unassembled WGS sequence"/>
</dbReference>
<accession>A0A448WQH2</accession>
<protein>
    <submittedName>
        <fullName evidence="1">Uncharacterized protein</fullName>
    </submittedName>
</protein>
<sequence>MEHVGHQSGRFLNFHQNVGIILYRIWPLTPFLHSYAVLHVLGPNGNHTVPQLRFTVVMPTADRHFAEASICPGRVGLRRALLSGQQPHKNVQFFYARMTSRRDQIAKT</sequence>